<organism evidence="1 2">
    <name type="scientific">Sphaerodactylus townsendi</name>
    <dbReference type="NCBI Taxonomy" id="933632"/>
    <lineage>
        <taxon>Eukaryota</taxon>
        <taxon>Metazoa</taxon>
        <taxon>Chordata</taxon>
        <taxon>Craniata</taxon>
        <taxon>Vertebrata</taxon>
        <taxon>Euteleostomi</taxon>
        <taxon>Lepidosauria</taxon>
        <taxon>Squamata</taxon>
        <taxon>Bifurcata</taxon>
        <taxon>Gekkota</taxon>
        <taxon>Sphaerodactylidae</taxon>
        <taxon>Sphaerodactylus</taxon>
    </lineage>
</organism>
<gene>
    <name evidence="1" type="ORF">K3G42_029368</name>
</gene>
<keyword evidence="2" id="KW-1185">Reference proteome</keyword>
<sequence length="179" mass="17896">MGTGAVVAGGWARTGSGGGAALAGRPRESALGFGGRGFVAGPRELSAQIRLGLAGGGGKGELPGRSAPGGAAIATVLLRRLGRPPSLVSWWVGGLADSRAAVPAAAASLHPPTQRGAFGALPWLPLRRGRLIAKGTVARAGPPYELKDTHLTPPITPPSASREEMAPGGRCFSEAGKVE</sequence>
<protein>
    <submittedName>
        <fullName evidence="1">Uncharacterized protein</fullName>
    </submittedName>
</protein>
<reference evidence="1" key="1">
    <citation type="submission" date="2021-08" db="EMBL/GenBank/DDBJ databases">
        <title>The first chromosome-level gecko genome reveals the dynamic sex chromosomes of Neotropical dwarf geckos (Sphaerodactylidae: Sphaerodactylus).</title>
        <authorList>
            <person name="Pinto B.J."/>
            <person name="Keating S.E."/>
            <person name="Gamble T."/>
        </authorList>
    </citation>
    <scope>NUCLEOTIDE SEQUENCE</scope>
    <source>
        <strain evidence="1">TG3544</strain>
    </source>
</reference>
<evidence type="ECO:0000313" key="1">
    <source>
        <dbReference type="EMBL" id="KAH8014479.1"/>
    </source>
</evidence>
<comment type="caution">
    <text evidence="1">The sequence shown here is derived from an EMBL/GenBank/DDBJ whole genome shotgun (WGS) entry which is preliminary data.</text>
</comment>
<accession>A0ACB8G5J6</accession>
<name>A0ACB8G5J6_9SAUR</name>
<dbReference type="Proteomes" id="UP000827872">
    <property type="component" value="Linkage Group LG02"/>
</dbReference>
<dbReference type="EMBL" id="CM037615">
    <property type="protein sequence ID" value="KAH8014479.1"/>
    <property type="molecule type" value="Genomic_DNA"/>
</dbReference>
<evidence type="ECO:0000313" key="2">
    <source>
        <dbReference type="Proteomes" id="UP000827872"/>
    </source>
</evidence>
<proteinExistence type="predicted"/>